<protein>
    <recommendedName>
        <fullName evidence="4">Lipoprotein</fullName>
    </recommendedName>
</protein>
<organism evidence="2">
    <name type="scientific">Tuwongella immobilis</name>
    <dbReference type="NCBI Taxonomy" id="692036"/>
    <lineage>
        <taxon>Bacteria</taxon>
        <taxon>Pseudomonadati</taxon>
        <taxon>Planctomycetota</taxon>
        <taxon>Planctomycetia</taxon>
        <taxon>Gemmatales</taxon>
        <taxon>Gemmataceae</taxon>
        <taxon>Tuwongella</taxon>
    </lineage>
</organism>
<sequence length="293" mass="31188">MQPNRRVLGSFLCGLALLSGCKSGNSGPMQDDPLFQSRTPLPGGTYTAAPPLVSRGEPHAPNSPMLPIHRNQPSLLAQANRPPAPGKPVSLAPPIEHAQELKPTNTPPPPEMPVIQLSRGPVENIAVPKGDPNRPESPIAISEGLGDSFQKNPTAKPAVATSESVGPTATLASGNGQPAPVIAASLSSGKPPVEVNGVYGHGTNHAWLQGVVDRHYRGYWNLRYHDASQEDAWGGKVKLLDDARLSSLRDGDVVFVEGEVLRKDDSASNEARDGYPTYRITNIWVISRKPAVE</sequence>
<gene>
    <name evidence="2" type="ORF">GMBLW1_00410</name>
</gene>
<dbReference type="InParanoid" id="A0A6C2YRZ1"/>
<evidence type="ECO:0000313" key="2">
    <source>
        <dbReference type="EMBL" id="VIP03919.1"/>
    </source>
</evidence>
<accession>A0A6C2YRZ1</accession>
<dbReference type="EMBL" id="LR586016">
    <property type="protein sequence ID" value="VIP03919.1"/>
    <property type="molecule type" value="Genomic_DNA"/>
</dbReference>
<keyword evidence="3" id="KW-1185">Reference proteome</keyword>
<reference evidence="2" key="1">
    <citation type="submission" date="2019-04" db="EMBL/GenBank/DDBJ databases">
        <authorList>
            <consortium name="Science for Life Laboratories"/>
        </authorList>
    </citation>
    <scope>NUCLEOTIDE SEQUENCE</scope>
    <source>
        <strain evidence="2">MBLW1</strain>
    </source>
</reference>
<proteinExistence type="predicted"/>
<dbReference type="AlphaFoldDB" id="A0A6C2YRZ1"/>
<name>A0A6C2YRZ1_9BACT</name>
<feature type="region of interest" description="Disordered" evidence="1">
    <location>
        <begin position="28"/>
        <end position="66"/>
    </location>
</feature>
<dbReference type="RefSeq" id="WP_162659063.1">
    <property type="nucleotide sequence ID" value="NZ_LR593887.1"/>
</dbReference>
<dbReference type="KEGG" id="tim:GMBLW1_00410"/>
<evidence type="ECO:0008006" key="4">
    <source>
        <dbReference type="Google" id="ProtNLM"/>
    </source>
</evidence>
<feature type="region of interest" description="Disordered" evidence="1">
    <location>
        <begin position="126"/>
        <end position="176"/>
    </location>
</feature>
<dbReference type="Proteomes" id="UP000464378">
    <property type="component" value="Chromosome"/>
</dbReference>
<evidence type="ECO:0000256" key="1">
    <source>
        <dbReference type="SAM" id="MobiDB-lite"/>
    </source>
</evidence>
<dbReference type="PROSITE" id="PS51257">
    <property type="entry name" value="PROKAR_LIPOPROTEIN"/>
    <property type="match status" value="1"/>
</dbReference>
<evidence type="ECO:0000313" key="3">
    <source>
        <dbReference type="Proteomes" id="UP000464378"/>
    </source>
</evidence>
<dbReference type="EMBL" id="LR593887">
    <property type="protein sequence ID" value="VTS05205.1"/>
    <property type="molecule type" value="Genomic_DNA"/>
</dbReference>
<feature type="compositionally biased region" description="Polar residues" evidence="1">
    <location>
        <begin position="161"/>
        <end position="176"/>
    </location>
</feature>